<dbReference type="Proteomes" id="UP000694569">
    <property type="component" value="Unplaced"/>
</dbReference>
<dbReference type="AlphaFoldDB" id="A0A8C5PUZ5"/>
<evidence type="ECO:0000313" key="4">
    <source>
        <dbReference type="Ensembl" id="ENSLLEP00000027897.1"/>
    </source>
</evidence>
<feature type="transmembrane region" description="Helical" evidence="3">
    <location>
        <begin position="231"/>
        <end position="250"/>
    </location>
</feature>
<evidence type="ECO:0000256" key="3">
    <source>
        <dbReference type="SAM" id="Phobius"/>
    </source>
</evidence>
<keyword evidence="3" id="KW-0472">Membrane</keyword>
<sequence length="251" mass="27683">MPNIRVASEGSVNSQKVKEECVAVVEALNKVVSCYRHLAVSVGGSADSIRLRDELRRTREKAQELALSNRNKLTTALRDKQLSKQERGDLERLWVQFASCFELFHTDMCKVYDLGIAVPLSATNQPAMQTGFSGSTSAIAARALSVQNITYSDSPTNKANLEHKDLEDEILKVDELITDMEMKVNVLRWTVEANANLNDEIETNDASSATLLSVEDREAQESRHCCNGQQLIVSLLLCGVTLIAVTLTSVL</sequence>
<reference evidence="4" key="2">
    <citation type="submission" date="2025-09" db="UniProtKB">
        <authorList>
            <consortium name="Ensembl"/>
        </authorList>
    </citation>
    <scope>IDENTIFICATION</scope>
</reference>
<evidence type="ECO:0000313" key="5">
    <source>
        <dbReference type="Proteomes" id="UP000694569"/>
    </source>
</evidence>
<keyword evidence="5" id="KW-1185">Reference proteome</keyword>
<keyword evidence="3" id="KW-1133">Transmembrane helix</keyword>
<keyword evidence="2" id="KW-0734">Signal transduction inhibitor</keyword>
<reference evidence="4" key="1">
    <citation type="submission" date="2025-08" db="UniProtKB">
        <authorList>
            <consortium name="Ensembl"/>
        </authorList>
    </citation>
    <scope>IDENTIFICATION</scope>
</reference>
<dbReference type="Ensembl" id="ENSLLET00000028985.1">
    <property type="protein sequence ID" value="ENSLLEP00000027897.1"/>
    <property type="gene ID" value="ENSLLEG00000017716.1"/>
</dbReference>
<evidence type="ECO:0000256" key="1">
    <source>
        <dbReference type="ARBA" id="ARBA00007457"/>
    </source>
</evidence>
<keyword evidence="3" id="KW-0812">Transmembrane</keyword>
<comment type="similarity">
    <text evidence="1">Belongs to the RGS7BP/RGS9BP family.</text>
</comment>
<dbReference type="OrthoDB" id="6358515at2759"/>
<proteinExistence type="inferred from homology"/>
<dbReference type="InterPro" id="IPR026512">
    <property type="entry name" value="RGS7BP/RGS9BP"/>
</dbReference>
<dbReference type="GO" id="GO:0009968">
    <property type="term" value="P:negative regulation of signal transduction"/>
    <property type="evidence" value="ECO:0007669"/>
    <property type="project" value="UniProtKB-KW"/>
</dbReference>
<name>A0A8C5PUZ5_9ANUR</name>
<accession>A0A8C5PUZ5</accession>
<dbReference type="PANTHER" id="PTHR21029">
    <property type="entry name" value="R-SEVEN BINDING PROTEIN (R7BP) HOMOLOG"/>
    <property type="match status" value="1"/>
</dbReference>
<evidence type="ECO:0000256" key="2">
    <source>
        <dbReference type="ARBA" id="ARBA00022700"/>
    </source>
</evidence>
<dbReference type="GeneTree" id="ENSGT00940000153725"/>
<protein>
    <submittedName>
        <fullName evidence="4">Uncharacterized protein</fullName>
    </submittedName>
</protein>
<organism evidence="4 5">
    <name type="scientific">Leptobrachium leishanense</name>
    <name type="common">Leishan spiny toad</name>
    <dbReference type="NCBI Taxonomy" id="445787"/>
    <lineage>
        <taxon>Eukaryota</taxon>
        <taxon>Metazoa</taxon>
        <taxon>Chordata</taxon>
        <taxon>Craniata</taxon>
        <taxon>Vertebrata</taxon>
        <taxon>Euteleostomi</taxon>
        <taxon>Amphibia</taxon>
        <taxon>Batrachia</taxon>
        <taxon>Anura</taxon>
        <taxon>Pelobatoidea</taxon>
        <taxon>Megophryidae</taxon>
        <taxon>Leptobrachium</taxon>
    </lineage>
</organism>